<feature type="chain" id="PRO_5028102288" evidence="4">
    <location>
        <begin position="22"/>
        <end position="114"/>
    </location>
</feature>
<dbReference type="Gene3D" id="2.10.60.10">
    <property type="entry name" value="CD59"/>
    <property type="match status" value="1"/>
</dbReference>
<name>A0A6P8IRF3_ACTTE</name>
<dbReference type="Pfam" id="PF01064">
    <property type="entry name" value="Activin_recp"/>
    <property type="match status" value="1"/>
</dbReference>
<evidence type="ECO:0000256" key="3">
    <source>
        <dbReference type="ARBA" id="ARBA00023136"/>
    </source>
</evidence>
<evidence type="ECO:0000256" key="1">
    <source>
        <dbReference type="ARBA" id="ARBA00004370"/>
    </source>
</evidence>
<sequence>MKALYFTSVIFLAFLLHKTECKVLTSHVCEYYNPECGYNCPRLQKCAVHQGKISHCFALYSDTPNGVKVLRKGCWLQNLLFCPLDFKCSTKPITNKHGLQFCCCTGDKCNAKID</sequence>
<dbReference type="SUPFAM" id="SSF57302">
    <property type="entry name" value="Snake toxin-like"/>
    <property type="match status" value="1"/>
</dbReference>
<dbReference type="InterPro" id="IPR000472">
    <property type="entry name" value="Activin_recp"/>
</dbReference>
<dbReference type="InterPro" id="IPR045860">
    <property type="entry name" value="Snake_toxin-like_sf"/>
</dbReference>
<dbReference type="KEGG" id="aten:116304045"/>
<evidence type="ECO:0000256" key="4">
    <source>
        <dbReference type="SAM" id="SignalP"/>
    </source>
</evidence>
<dbReference type="OrthoDB" id="5945054at2759"/>
<keyword evidence="3" id="KW-0472">Membrane</keyword>
<keyword evidence="6" id="KW-1185">Reference proteome</keyword>
<keyword evidence="2 4" id="KW-0732">Signal</keyword>
<accession>A0A6P8IRF3</accession>
<evidence type="ECO:0000259" key="5">
    <source>
        <dbReference type="Pfam" id="PF01064"/>
    </source>
</evidence>
<dbReference type="GeneID" id="116304045"/>
<dbReference type="GO" id="GO:0004675">
    <property type="term" value="F:transmembrane receptor protein serine/threonine kinase activity"/>
    <property type="evidence" value="ECO:0007669"/>
    <property type="project" value="InterPro"/>
</dbReference>
<evidence type="ECO:0000313" key="7">
    <source>
        <dbReference type="RefSeq" id="XP_031569554.1"/>
    </source>
</evidence>
<dbReference type="RefSeq" id="XP_031569554.1">
    <property type="nucleotide sequence ID" value="XM_031713694.1"/>
</dbReference>
<dbReference type="Proteomes" id="UP000515163">
    <property type="component" value="Unplaced"/>
</dbReference>
<feature type="domain" description="Activin types I and II receptor" evidence="5">
    <location>
        <begin position="36"/>
        <end position="112"/>
    </location>
</feature>
<gene>
    <name evidence="7" type="primary">LOC116304045</name>
</gene>
<dbReference type="GO" id="GO:0016020">
    <property type="term" value="C:membrane"/>
    <property type="evidence" value="ECO:0007669"/>
    <property type="project" value="UniProtKB-SubCell"/>
</dbReference>
<evidence type="ECO:0000313" key="6">
    <source>
        <dbReference type="Proteomes" id="UP000515163"/>
    </source>
</evidence>
<organism evidence="6 7">
    <name type="scientific">Actinia tenebrosa</name>
    <name type="common">Australian red waratah sea anemone</name>
    <dbReference type="NCBI Taxonomy" id="6105"/>
    <lineage>
        <taxon>Eukaryota</taxon>
        <taxon>Metazoa</taxon>
        <taxon>Cnidaria</taxon>
        <taxon>Anthozoa</taxon>
        <taxon>Hexacorallia</taxon>
        <taxon>Actiniaria</taxon>
        <taxon>Actiniidae</taxon>
        <taxon>Actinia</taxon>
    </lineage>
</organism>
<evidence type="ECO:0000256" key="2">
    <source>
        <dbReference type="ARBA" id="ARBA00022729"/>
    </source>
</evidence>
<comment type="subcellular location">
    <subcellularLocation>
        <location evidence="1">Membrane</location>
    </subcellularLocation>
</comment>
<reference evidence="7" key="1">
    <citation type="submission" date="2025-08" db="UniProtKB">
        <authorList>
            <consortium name="RefSeq"/>
        </authorList>
    </citation>
    <scope>IDENTIFICATION</scope>
    <source>
        <tissue evidence="7">Tentacle</tissue>
    </source>
</reference>
<protein>
    <submittedName>
        <fullName evidence="7">Activin receptor type-2A-like</fullName>
    </submittedName>
</protein>
<dbReference type="AlphaFoldDB" id="A0A6P8IRF3"/>
<proteinExistence type="predicted"/>
<feature type="signal peptide" evidence="4">
    <location>
        <begin position="1"/>
        <end position="21"/>
    </location>
</feature>
<dbReference type="InParanoid" id="A0A6P8IRF3"/>
<dbReference type="CDD" id="cd23617">
    <property type="entry name" value="TFP_LU_ECD_Daf4"/>
    <property type="match status" value="1"/>
</dbReference>